<comment type="caution">
    <text evidence="2">The sequence shown here is derived from an EMBL/GenBank/DDBJ whole genome shotgun (WGS) entry which is preliminary data.</text>
</comment>
<gene>
    <name evidence="2" type="ORF">F3I20_04790</name>
</gene>
<organism evidence="2 3">
    <name type="scientific">Candidatus Pantoea gossypiicola</name>
    <dbReference type="NCBI Taxonomy" id="2608008"/>
    <lineage>
        <taxon>Bacteria</taxon>
        <taxon>Pseudomonadati</taxon>
        <taxon>Pseudomonadota</taxon>
        <taxon>Gammaproteobacteria</taxon>
        <taxon>Enterobacterales</taxon>
        <taxon>Erwiniaceae</taxon>
        <taxon>Pantoea</taxon>
    </lineage>
</organism>
<feature type="compositionally biased region" description="Low complexity" evidence="1">
    <location>
        <begin position="311"/>
        <end position="333"/>
    </location>
</feature>
<dbReference type="RefSeq" id="WP_150037148.1">
    <property type="nucleotide sequence ID" value="NZ_VWVM01000003.1"/>
</dbReference>
<name>A0AB34CMV5_9GAMM</name>
<accession>A0AB34CMV5</accession>
<evidence type="ECO:0000313" key="2">
    <source>
        <dbReference type="EMBL" id="KAA6127176.1"/>
    </source>
</evidence>
<proteinExistence type="predicted"/>
<protein>
    <recommendedName>
        <fullName evidence="4">SrfA</fullName>
    </recommendedName>
</protein>
<dbReference type="Proteomes" id="UP000324255">
    <property type="component" value="Unassembled WGS sequence"/>
</dbReference>
<sequence length="464" mass="49494">MAKTFLRSGNLDAVLALGENGQPVYASALQIRETLRLRRQSALADCLAIPQANERGDRLDWYAPFSGRVKSWLGASDHERRAALQQLTACQQDMQDLSTRARAAENPSMRLFGALLSKTLQFPDQQYVYLVDGKPVITFWGFVDAQARSRDDALACLRDTLEENLPVALVEPLPELPAAPVAVEPVIVAEPAPEPEDEPLPVVAAVEPEPVAPVAARRRFRVWYLVPPVAIAAAVTVAVLLHRPEPVATPVASTKPAAPPAAVSAPAAVSTPTPVANQTQAANTPVATPSATTPAETATAEKQPESQPQKPASAGTTEAAPAASSATLASVVTPPVPAKPDDLIVTPDAVREGQVQVIDGRWRVTIDQMPTPTGKPPVMRFQFKNGKGTVQVAQGNTTCKADVSAAMTSAGNMVIESRYTAKCQNNSRYRMPLLVCHASMGAAVCEAQYAEDRVFPMTIKRESK</sequence>
<dbReference type="NCBIfam" id="NF040486">
    <property type="entry name" value="SrfA_fam"/>
    <property type="match status" value="1"/>
</dbReference>
<evidence type="ECO:0000313" key="3">
    <source>
        <dbReference type="Proteomes" id="UP000324255"/>
    </source>
</evidence>
<evidence type="ECO:0008006" key="4">
    <source>
        <dbReference type="Google" id="ProtNLM"/>
    </source>
</evidence>
<keyword evidence="3" id="KW-1185">Reference proteome</keyword>
<feature type="compositionally biased region" description="Low complexity" evidence="1">
    <location>
        <begin position="250"/>
        <end position="300"/>
    </location>
</feature>
<feature type="region of interest" description="Disordered" evidence="1">
    <location>
        <begin position="250"/>
        <end position="338"/>
    </location>
</feature>
<reference evidence="2 3" key="1">
    <citation type="submission" date="2019-09" db="EMBL/GenBank/DDBJ databases">
        <title>Genomic diversity of phyloplane-associated Pantoea species in Pakistan cotton crop.</title>
        <authorList>
            <person name="Tufail M.R."/>
            <person name="Cook D.R."/>
        </authorList>
    </citation>
    <scope>NUCLEOTIDE SEQUENCE [LARGE SCALE GENOMIC DNA]</scope>
    <source>
        <strain evidence="2 3">B_8</strain>
    </source>
</reference>
<dbReference type="AlphaFoldDB" id="A0AB34CMV5"/>
<dbReference type="EMBL" id="VWVM01000003">
    <property type="protein sequence ID" value="KAA6127176.1"/>
    <property type="molecule type" value="Genomic_DNA"/>
</dbReference>
<evidence type="ECO:0000256" key="1">
    <source>
        <dbReference type="SAM" id="MobiDB-lite"/>
    </source>
</evidence>
<dbReference type="InterPro" id="IPR047774">
    <property type="entry name" value="SrfA-like"/>
</dbReference>